<organism evidence="2 3">
    <name type="scientific">Gibberella moniliformis (strain M3125 / FGSC 7600)</name>
    <name type="common">Maize ear and stalk rot fungus</name>
    <name type="synonym">Fusarium verticillioides</name>
    <dbReference type="NCBI Taxonomy" id="334819"/>
    <lineage>
        <taxon>Eukaryota</taxon>
        <taxon>Fungi</taxon>
        <taxon>Dikarya</taxon>
        <taxon>Ascomycota</taxon>
        <taxon>Pezizomycotina</taxon>
        <taxon>Sordariomycetes</taxon>
        <taxon>Hypocreomycetidae</taxon>
        <taxon>Hypocreales</taxon>
        <taxon>Nectriaceae</taxon>
        <taxon>Fusarium</taxon>
        <taxon>Fusarium fujikuroi species complex</taxon>
    </lineage>
</organism>
<gene>
    <name evidence="2" type="ORF">FVEG_16590</name>
</gene>
<feature type="region of interest" description="Disordered" evidence="1">
    <location>
        <begin position="32"/>
        <end position="82"/>
    </location>
</feature>
<feature type="compositionally biased region" description="Polar residues" evidence="1">
    <location>
        <begin position="32"/>
        <end position="55"/>
    </location>
</feature>
<sequence length="136" mass="14338">MSVRFAFQKNSNKKVSTAYGIVEAITNCIDSQQPLSSDSTSAGAHSHTNQSTLSQAPDIPSSACTRSSSPSSHTGSQYSTYTAGTTQDDIAAGVDECSRGGEAWLQLKAVDIPSSYQLGRLSVNNTVALELFQQSV</sequence>
<dbReference type="Proteomes" id="UP000009096">
    <property type="component" value="Chromosome 5"/>
</dbReference>
<protein>
    <submittedName>
        <fullName evidence="2">Uncharacterized protein</fullName>
    </submittedName>
</protein>
<name>W7MGX5_GIBM7</name>
<dbReference type="EMBL" id="DS022253">
    <property type="protein sequence ID" value="EWG50131.1"/>
    <property type="molecule type" value="Genomic_DNA"/>
</dbReference>
<evidence type="ECO:0000313" key="3">
    <source>
        <dbReference type="Proteomes" id="UP000009096"/>
    </source>
</evidence>
<dbReference type="AlphaFoldDB" id="W7MGX5"/>
<dbReference type="KEGG" id="fvr:FVEG_16590"/>
<dbReference type="RefSeq" id="XP_018756322.1">
    <property type="nucleotide sequence ID" value="XM_018905837.1"/>
</dbReference>
<dbReference type="EMBL" id="CM000582">
    <property type="protein sequence ID" value="EWG50131.1"/>
    <property type="molecule type" value="Genomic_DNA"/>
</dbReference>
<evidence type="ECO:0000256" key="1">
    <source>
        <dbReference type="SAM" id="MobiDB-lite"/>
    </source>
</evidence>
<feature type="compositionally biased region" description="Low complexity" evidence="1">
    <location>
        <begin position="61"/>
        <end position="80"/>
    </location>
</feature>
<accession>W7MGX5</accession>
<proteinExistence type="predicted"/>
<dbReference type="VEuPathDB" id="FungiDB:FVEG_16590"/>
<reference evidence="2 3" key="1">
    <citation type="journal article" date="2010" name="Nature">
        <title>Comparative genomics reveals mobile pathogenicity chromosomes in Fusarium.</title>
        <authorList>
            <person name="Ma L.J."/>
            <person name="van der Does H.C."/>
            <person name="Borkovich K.A."/>
            <person name="Coleman J.J."/>
            <person name="Daboussi M.J."/>
            <person name="Di Pietro A."/>
            <person name="Dufresne M."/>
            <person name="Freitag M."/>
            <person name="Grabherr M."/>
            <person name="Henrissat B."/>
            <person name="Houterman P.M."/>
            <person name="Kang S."/>
            <person name="Shim W.B."/>
            <person name="Woloshuk C."/>
            <person name="Xie X."/>
            <person name="Xu J.R."/>
            <person name="Antoniw J."/>
            <person name="Baker S.E."/>
            <person name="Bluhm B.H."/>
            <person name="Breakspear A."/>
            <person name="Brown D.W."/>
            <person name="Butchko R.A."/>
            <person name="Chapman S."/>
            <person name="Coulson R."/>
            <person name="Coutinho P.M."/>
            <person name="Danchin E.G."/>
            <person name="Diener A."/>
            <person name="Gale L.R."/>
            <person name="Gardiner D.M."/>
            <person name="Goff S."/>
            <person name="Hammond-Kosack K.E."/>
            <person name="Hilburn K."/>
            <person name="Hua-Van A."/>
            <person name="Jonkers W."/>
            <person name="Kazan K."/>
            <person name="Kodira C.D."/>
            <person name="Koehrsen M."/>
            <person name="Kumar L."/>
            <person name="Lee Y.H."/>
            <person name="Li L."/>
            <person name="Manners J.M."/>
            <person name="Miranda-Saavedra D."/>
            <person name="Mukherjee M."/>
            <person name="Park G."/>
            <person name="Park J."/>
            <person name="Park S.Y."/>
            <person name="Proctor R.H."/>
            <person name="Regev A."/>
            <person name="Ruiz-Roldan M.C."/>
            <person name="Sain D."/>
            <person name="Sakthikumar S."/>
            <person name="Sykes S."/>
            <person name="Schwartz D.C."/>
            <person name="Turgeon B.G."/>
            <person name="Wapinski I."/>
            <person name="Yoder O."/>
            <person name="Young S."/>
            <person name="Zeng Q."/>
            <person name="Zhou S."/>
            <person name="Galagan J."/>
            <person name="Cuomo C.A."/>
            <person name="Kistler H.C."/>
            <person name="Rep M."/>
        </authorList>
    </citation>
    <scope>NUCLEOTIDE SEQUENCE [LARGE SCALE GENOMIC DNA]</scope>
    <source>
        <strain evidence="3">M3125 / FGSC 7600</strain>
    </source>
</reference>
<keyword evidence="3" id="KW-1185">Reference proteome</keyword>
<dbReference type="GeneID" id="30073466"/>
<evidence type="ECO:0000313" key="2">
    <source>
        <dbReference type="EMBL" id="EWG50131.1"/>
    </source>
</evidence>
<dbReference type="OrthoDB" id="2341546at2759"/>